<evidence type="ECO:0000313" key="3">
    <source>
        <dbReference type="Proteomes" id="UP000501690"/>
    </source>
</evidence>
<sequence>MQLRQTFRKTKVFFHKSFRNFLSFFFEEYRKIPRSFSFNQFLCRAGNARTRTSDQFYNEFYDLLQTDLNRINMYGNNNRHDSAMGAASCSESSVCFSKQRLQTSKNEERAQEKKKKKGSSHPRKKEDFNSENMNKKVHALAQKMKAMDMVDAGDLERVLDIEEALHYYSRLKSPVYVDIVDNFFMSIQSELSASQPCASSIKPSKERLGPIQFR</sequence>
<feature type="region of interest" description="Disordered" evidence="1">
    <location>
        <begin position="100"/>
        <end position="133"/>
    </location>
</feature>
<reference evidence="2 3" key="1">
    <citation type="submission" date="2019-04" db="EMBL/GenBank/DDBJ databases">
        <title>An improved genome assembly and genetic linkage map for asparagus bean, Vigna unguiculata ssp. sesquipedialis.</title>
        <authorList>
            <person name="Xia Q."/>
            <person name="Zhang R."/>
            <person name="Dong Y."/>
        </authorList>
    </citation>
    <scope>NUCLEOTIDE SEQUENCE [LARGE SCALE GENOMIC DNA]</scope>
    <source>
        <tissue evidence="2">Leaf</tissue>
    </source>
</reference>
<name>A0A4D6ML09_VIGUN</name>
<accession>A0A4D6ML09</accession>
<protein>
    <recommendedName>
        <fullName evidence="4">ATP-dependent RNA helicase DDX11</fullName>
    </recommendedName>
</protein>
<evidence type="ECO:0000313" key="2">
    <source>
        <dbReference type="EMBL" id="QCE02053.1"/>
    </source>
</evidence>
<dbReference type="PANTHER" id="PTHR35461:SF5">
    <property type="entry name" value="RNA HELICASE DDX11-LIKE PROTEIN, PUTATIVE-RELATED"/>
    <property type="match status" value="1"/>
</dbReference>
<feature type="compositionally biased region" description="Basic residues" evidence="1">
    <location>
        <begin position="112"/>
        <end position="123"/>
    </location>
</feature>
<dbReference type="PANTHER" id="PTHR35461">
    <property type="entry name" value="BNAANNG14610D PROTEIN"/>
    <property type="match status" value="1"/>
</dbReference>
<keyword evidence="3" id="KW-1185">Reference proteome</keyword>
<dbReference type="Proteomes" id="UP000501690">
    <property type="component" value="Linkage Group LG8"/>
</dbReference>
<dbReference type="EMBL" id="CP039352">
    <property type="protein sequence ID" value="QCE02053.1"/>
    <property type="molecule type" value="Genomic_DNA"/>
</dbReference>
<dbReference type="AlphaFoldDB" id="A0A4D6ML09"/>
<proteinExistence type="predicted"/>
<organism evidence="2 3">
    <name type="scientific">Vigna unguiculata</name>
    <name type="common">Cowpea</name>
    <dbReference type="NCBI Taxonomy" id="3917"/>
    <lineage>
        <taxon>Eukaryota</taxon>
        <taxon>Viridiplantae</taxon>
        <taxon>Streptophyta</taxon>
        <taxon>Embryophyta</taxon>
        <taxon>Tracheophyta</taxon>
        <taxon>Spermatophyta</taxon>
        <taxon>Magnoliopsida</taxon>
        <taxon>eudicotyledons</taxon>
        <taxon>Gunneridae</taxon>
        <taxon>Pentapetalae</taxon>
        <taxon>rosids</taxon>
        <taxon>fabids</taxon>
        <taxon>Fabales</taxon>
        <taxon>Fabaceae</taxon>
        <taxon>Papilionoideae</taxon>
        <taxon>50 kb inversion clade</taxon>
        <taxon>NPAAA clade</taxon>
        <taxon>indigoferoid/millettioid clade</taxon>
        <taxon>Phaseoleae</taxon>
        <taxon>Vigna</taxon>
    </lineage>
</organism>
<evidence type="ECO:0008006" key="4">
    <source>
        <dbReference type="Google" id="ProtNLM"/>
    </source>
</evidence>
<gene>
    <name evidence="2" type="ORF">DEO72_LG8g64</name>
</gene>
<evidence type="ECO:0000256" key="1">
    <source>
        <dbReference type="SAM" id="MobiDB-lite"/>
    </source>
</evidence>